<dbReference type="AlphaFoldDB" id="D5EPY2"/>
<dbReference type="InterPro" id="IPR013749">
    <property type="entry name" value="PM/HMP-P_kinase-1"/>
</dbReference>
<dbReference type="GO" id="GO:0008972">
    <property type="term" value="F:phosphomethylpyrimidine kinase activity"/>
    <property type="evidence" value="ECO:0007669"/>
    <property type="project" value="InterPro"/>
</dbReference>
<dbReference type="GO" id="GO:0009228">
    <property type="term" value="P:thiamine biosynthetic process"/>
    <property type="evidence" value="ECO:0007669"/>
    <property type="project" value="InterPro"/>
</dbReference>
<dbReference type="STRING" id="583355.Caka_2700"/>
<evidence type="ECO:0000256" key="2">
    <source>
        <dbReference type="ARBA" id="ARBA00012135"/>
    </source>
</evidence>
<dbReference type="PANTHER" id="PTHR20858">
    <property type="entry name" value="PHOSPHOMETHYLPYRIMIDINE KINASE"/>
    <property type="match status" value="1"/>
</dbReference>
<sequence length="243" mass="24924">MTDVSYVLTVSGSDSSGCAGMQADNRAIHAAGAMPLNVISANTLQTPEGVVSVDFVEPTLIEKQMRALLDAYPVAAVKLGMLGQAAIVDAVAGVLADYPTVFVVLDPVLLSSSGAQLLDSEGLAVLNSALMPHVDLLTPNLDEQVHVLPAAETAVLVKGGHADGDVCEDVLIRPKVAPVSYRAQRVETVNARGTGCTLSSGIAARVAQGIELAEACQLAKDALTESLRANMAKCFTGAGPASC</sequence>
<feature type="domain" description="Pyridoxamine kinase/Phosphomethylpyrimidine kinase" evidence="3">
    <location>
        <begin position="14"/>
        <end position="146"/>
    </location>
</feature>
<dbReference type="EC" id="2.7.1.49" evidence="2"/>
<dbReference type="Pfam" id="PF08543">
    <property type="entry name" value="Phos_pyr_kin"/>
    <property type="match status" value="2"/>
</dbReference>
<name>D5EPY2_CORAD</name>
<keyword evidence="4" id="KW-0808">Transferase</keyword>
<dbReference type="HOGENOM" id="CLU_020520_0_2_0"/>
<evidence type="ECO:0000313" key="5">
    <source>
        <dbReference type="Proteomes" id="UP000000925"/>
    </source>
</evidence>
<accession>D5EPY2</accession>
<dbReference type="InterPro" id="IPR004399">
    <property type="entry name" value="HMP/HMP-P_kinase_dom"/>
</dbReference>
<dbReference type="Proteomes" id="UP000000925">
    <property type="component" value="Chromosome"/>
</dbReference>
<dbReference type="CDD" id="cd01169">
    <property type="entry name" value="HMPP_kinase"/>
    <property type="match status" value="1"/>
</dbReference>
<proteinExistence type="predicted"/>
<dbReference type="GO" id="GO:0008902">
    <property type="term" value="F:hydroxymethylpyrimidine kinase activity"/>
    <property type="evidence" value="ECO:0007669"/>
    <property type="project" value="UniProtKB-EC"/>
</dbReference>
<reference evidence="4 5" key="1">
    <citation type="journal article" date="2010" name="Stand. Genomic Sci.">
        <title>Complete genome sequence of Coraliomargarita akajimensis type strain (04OKA010-24).</title>
        <authorList>
            <person name="Mavromatis K."/>
            <person name="Abt B."/>
            <person name="Brambilla E."/>
            <person name="Lapidus A."/>
            <person name="Copeland A."/>
            <person name="Deshpande S."/>
            <person name="Nolan M."/>
            <person name="Lucas S."/>
            <person name="Tice H."/>
            <person name="Cheng J.F."/>
            <person name="Han C."/>
            <person name="Detter J.C."/>
            <person name="Woyke T."/>
            <person name="Goodwin L."/>
            <person name="Pitluck S."/>
            <person name="Held B."/>
            <person name="Brettin T."/>
            <person name="Tapia R."/>
            <person name="Ivanova N."/>
            <person name="Mikhailova N."/>
            <person name="Pati A."/>
            <person name="Liolios K."/>
            <person name="Chen A."/>
            <person name="Palaniappan K."/>
            <person name="Land M."/>
            <person name="Hauser L."/>
            <person name="Chang Y.J."/>
            <person name="Jeffries C.D."/>
            <person name="Rohde M."/>
            <person name="Goker M."/>
            <person name="Bristow J."/>
            <person name="Eisen J.A."/>
            <person name="Markowitz V."/>
            <person name="Hugenholtz P."/>
            <person name="Klenk H.P."/>
            <person name="Kyrpides N.C."/>
        </authorList>
    </citation>
    <scope>NUCLEOTIDE SEQUENCE [LARGE SCALE GENOMIC DNA]</scope>
    <source>
        <strain evidence="5">DSM 45221 / IAM 15411 / JCM 23193 / KCTC 12865</strain>
    </source>
</reference>
<evidence type="ECO:0000313" key="4">
    <source>
        <dbReference type="EMBL" id="ADE55715.1"/>
    </source>
</evidence>
<dbReference type="eggNOG" id="COG0351">
    <property type="taxonomic scope" value="Bacteria"/>
</dbReference>
<dbReference type="Gene3D" id="3.40.1190.20">
    <property type="match status" value="2"/>
</dbReference>
<organism evidence="4 5">
    <name type="scientific">Coraliomargarita akajimensis (strain DSM 45221 / IAM 15411 / JCM 23193 / KCTC 12865 / 04OKA010-24)</name>
    <dbReference type="NCBI Taxonomy" id="583355"/>
    <lineage>
        <taxon>Bacteria</taxon>
        <taxon>Pseudomonadati</taxon>
        <taxon>Verrucomicrobiota</taxon>
        <taxon>Opitutia</taxon>
        <taxon>Puniceicoccales</taxon>
        <taxon>Coraliomargaritaceae</taxon>
        <taxon>Coraliomargarita</taxon>
    </lineage>
</organism>
<evidence type="ECO:0000256" key="1">
    <source>
        <dbReference type="ARBA" id="ARBA00004948"/>
    </source>
</evidence>
<dbReference type="PANTHER" id="PTHR20858:SF17">
    <property type="entry name" value="HYDROXYMETHYLPYRIMIDINE_PHOSPHOMETHYLPYRIMIDINE KINASE THI20-RELATED"/>
    <property type="match status" value="1"/>
</dbReference>
<dbReference type="GO" id="GO:0005829">
    <property type="term" value="C:cytosol"/>
    <property type="evidence" value="ECO:0007669"/>
    <property type="project" value="TreeGrafter"/>
</dbReference>
<gene>
    <name evidence="4" type="ordered locus">Caka_2700</name>
</gene>
<dbReference type="KEGG" id="caa:Caka_2700"/>
<dbReference type="InterPro" id="IPR029056">
    <property type="entry name" value="Ribokinase-like"/>
</dbReference>
<comment type="pathway">
    <text evidence="1">Cofactor biosynthesis; thiamine diphosphate biosynthesis.</text>
</comment>
<feature type="domain" description="Pyridoxamine kinase/Phosphomethylpyrimidine kinase" evidence="3">
    <location>
        <begin position="151"/>
        <end position="239"/>
    </location>
</feature>
<protein>
    <recommendedName>
        <fullName evidence="2">hydroxymethylpyrimidine kinase</fullName>
        <ecNumber evidence="2">2.7.1.49</ecNumber>
    </recommendedName>
</protein>
<dbReference type="SUPFAM" id="SSF53613">
    <property type="entry name" value="Ribokinase-like"/>
    <property type="match status" value="1"/>
</dbReference>
<evidence type="ECO:0000259" key="3">
    <source>
        <dbReference type="Pfam" id="PF08543"/>
    </source>
</evidence>
<keyword evidence="4" id="KW-0418">Kinase</keyword>
<keyword evidence="5" id="KW-1185">Reference proteome</keyword>
<dbReference type="EMBL" id="CP001998">
    <property type="protein sequence ID" value="ADE55715.1"/>
    <property type="molecule type" value="Genomic_DNA"/>
</dbReference>